<dbReference type="InterPro" id="IPR016191">
    <property type="entry name" value="Ribonuclease/ribotoxin"/>
</dbReference>
<feature type="compositionally biased region" description="Polar residues" evidence="3">
    <location>
        <begin position="343"/>
        <end position="361"/>
    </location>
</feature>
<keyword evidence="6" id="KW-1185">Reference proteome</keyword>
<dbReference type="EMBL" id="SDEE01000174">
    <property type="protein sequence ID" value="RXW19966.1"/>
    <property type="molecule type" value="Genomic_DNA"/>
</dbReference>
<feature type="region of interest" description="Disordered" evidence="3">
    <location>
        <begin position="135"/>
        <end position="537"/>
    </location>
</feature>
<evidence type="ECO:0000256" key="2">
    <source>
        <dbReference type="ARBA" id="ARBA00022801"/>
    </source>
</evidence>
<feature type="compositionally biased region" description="Low complexity" evidence="3">
    <location>
        <begin position="64"/>
        <end position="80"/>
    </location>
</feature>
<evidence type="ECO:0000256" key="1">
    <source>
        <dbReference type="ARBA" id="ARBA00022722"/>
    </source>
</evidence>
<feature type="compositionally biased region" description="Polar residues" evidence="3">
    <location>
        <begin position="288"/>
        <end position="303"/>
    </location>
</feature>
<evidence type="ECO:0000313" key="6">
    <source>
        <dbReference type="Proteomes" id="UP000290288"/>
    </source>
</evidence>
<evidence type="ECO:0000256" key="4">
    <source>
        <dbReference type="SAM" id="SignalP"/>
    </source>
</evidence>
<accession>A0A4Q2DL38</accession>
<organism evidence="5 6">
    <name type="scientific">Candolleomyces aberdarensis</name>
    <dbReference type="NCBI Taxonomy" id="2316362"/>
    <lineage>
        <taxon>Eukaryota</taxon>
        <taxon>Fungi</taxon>
        <taxon>Dikarya</taxon>
        <taxon>Basidiomycota</taxon>
        <taxon>Agaricomycotina</taxon>
        <taxon>Agaricomycetes</taxon>
        <taxon>Agaricomycetidae</taxon>
        <taxon>Agaricales</taxon>
        <taxon>Agaricineae</taxon>
        <taxon>Psathyrellaceae</taxon>
        <taxon>Candolleomyces</taxon>
    </lineage>
</organism>
<proteinExistence type="predicted"/>
<feature type="compositionally biased region" description="Low complexity" evidence="3">
    <location>
        <begin position="241"/>
        <end position="253"/>
    </location>
</feature>
<dbReference type="GO" id="GO:0016787">
    <property type="term" value="F:hydrolase activity"/>
    <property type="evidence" value="ECO:0007669"/>
    <property type="project" value="UniProtKB-KW"/>
</dbReference>
<gene>
    <name evidence="5" type="ORF">EST38_g5884</name>
</gene>
<dbReference type="SUPFAM" id="SSF53933">
    <property type="entry name" value="Microbial ribonucleases"/>
    <property type="match status" value="1"/>
</dbReference>
<evidence type="ECO:0000313" key="5">
    <source>
        <dbReference type="EMBL" id="RXW19966.1"/>
    </source>
</evidence>
<evidence type="ECO:0000256" key="3">
    <source>
        <dbReference type="SAM" id="MobiDB-lite"/>
    </source>
</evidence>
<feature type="region of interest" description="Disordered" evidence="3">
    <location>
        <begin position="52"/>
        <end position="123"/>
    </location>
</feature>
<dbReference type="GO" id="GO:0003723">
    <property type="term" value="F:RNA binding"/>
    <property type="evidence" value="ECO:0007669"/>
    <property type="project" value="InterPro"/>
</dbReference>
<reference evidence="5 6" key="1">
    <citation type="submission" date="2019-01" db="EMBL/GenBank/DDBJ databases">
        <title>Draft genome sequence of Psathyrella aberdarensis IHI B618.</title>
        <authorList>
            <person name="Buettner E."/>
            <person name="Kellner H."/>
        </authorList>
    </citation>
    <scope>NUCLEOTIDE SEQUENCE [LARGE SCALE GENOMIC DNA]</scope>
    <source>
        <strain evidence="5 6">IHI B618</strain>
    </source>
</reference>
<keyword evidence="2" id="KW-0378">Hydrolase</keyword>
<keyword evidence="4" id="KW-0732">Signal</keyword>
<feature type="signal peptide" evidence="4">
    <location>
        <begin position="1"/>
        <end position="20"/>
    </location>
</feature>
<protein>
    <submittedName>
        <fullName evidence="5">Uncharacterized protein</fullName>
    </submittedName>
</protein>
<dbReference type="GO" id="GO:0004540">
    <property type="term" value="F:RNA nuclease activity"/>
    <property type="evidence" value="ECO:0007669"/>
    <property type="project" value="InterPro"/>
</dbReference>
<feature type="compositionally biased region" description="Low complexity" evidence="3">
    <location>
        <begin position="378"/>
        <end position="389"/>
    </location>
</feature>
<dbReference type="AlphaFoldDB" id="A0A4Q2DL38"/>
<feature type="compositionally biased region" description="Gly residues" evidence="3">
    <location>
        <begin position="428"/>
        <end position="496"/>
    </location>
</feature>
<feature type="compositionally biased region" description="Basic and acidic residues" evidence="3">
    <location>
        <begin position="505"/>
        <end position="534"/>
    </location>
</feature>
<feature type="compositionally biased region" description="Low complexity" evidence="3">
    <location>
        <begin position="272"/>
        <end position="287"/>
    </location>
</feature>
<feature type="compositionally biased region" description="Polar residues" evidence="3">
    <location>
        <begin position="390"/>
        <end position="414"/>
    </location>
</feature>
<feature type="chain" id="PRO_5020880346" evidence="4">
    <location>
        <begin position="21"/>
        <end position="756"/>
    </location>
</feature>
<dbReference type="STRING" id="2316362.A0A4Q2DL38"/>
<name>A0A4Q2DL38_9AGAR</name>
<sequence length="756" mass="76759">MHFLALLALVATSLATFVTAAPMSFPPDGDVAVLNQSDIDKCDGHIDLERRAATVRAPSPKPATPVKAAPKTPAVAPPSAQKKPTVNAPSRAPIKSAPSSGPVPVKASGKPATGVAAKPPTGPARNAAAINKAANAKAPVQTPLGRPNNRNAAAKPVVQAPSQRLTKAPVVEPPVAPARNTNKPVSPVGATARGATIANTRTPGPVNARPASPPRVANTGRQTGPRNATPRPASGRPTNGRQSPTQRSPSPSERPVKAPAGVGAKGSNGQVRRPSASPARPSKPNARLTNQSASPAGSTTRNRLPTGAGSTPRAPSRPSTPRGTNTGRQAKPSPVTPNPASGRPTNGRQPTTQRGSSTSKTPVKAPAVGAKGPNGQVRRPPASPARSSALGSTPRSSPQRPLSTKTAGKSTSNVPAGVKAPASSLSSGGAGRGGARGTGRGGAPARGRGGAPPAAGRGGGPPGGGGGGGPGRGGAPNREGGPGRGGGPPGGGGGGPGGPPGTGRSQEDINRHAVQLRRDQLAWKDKVADARREGGSTGRHWKQVLRGMGQPIKKPSSWNGWNAGDRQRVRTAIRNAGQEHRRTAQTLPGRRDEFRFTNGPTLATGRDVRVAALNTHLHGSAPLRTNPGAGVPSFMPKHFVNAAYPNGGKPLPNAPTGANNRLRENPITSNRVGYTGGPPGALRVITQQGTPATGNAPATRPSFQGVVGHRDATSQHYPLQRVRYEAPRVNLADFNAIPELRPQTAVAPKLNAWRRG</sequence>
<feature type="compositionally biased region" description="Low complexity" evidence="3">
    <location>
        <begin position="308"/>
        <end position="324"/>
    </location>
</feature>
<comment type="caution">
    <text evidence="5">The sequence shown here is derived from an EMBL/GenBank/DDBJ whole genome shotgun (WGS) entry which is preliminary data.</text>
</comment>
<dbReference type="Proteomes" id="UP000290288">
    <property type="component" value="Unassembled WGS sequence"/>
</dbReference>
<keyword evidence="1" id="KW-0540">Nuclease</keyword>